<dbReference type="InterPro" id="IPR050967">
    <property type="entry name" value="Thiamine_Salvage_TenA"/>
</dbReference>
<dbReference type="Proteomes" id="UP001055712">
    <property type="component" value="Unassembled WGS sequence"/>
</dbReference>
<evidence type="ECO:0000259" key="2">
    <source>
        <dbReference type="Pfam" id="PF03070"/>
    </source>
</evidence>
<dbReference type="Gene3D" id="1.20.910.10">
    <property type="entry name" value="Heme oxygenase-like"/>
    <property type="match status" value="1"/>
</dbReference>
<dbReference type="Pfam" id="PF03070">
    <property type="entry name" value="TENA_THI-4"/>
    <property type="match status" value="1"/>
</dbReference>
<evidence type="ECO:0000256" key="1">
    <source>
        <dbReference type="SAM" id="MobiDB-lite"/>
    </source>
</evidence>
<gene>
    <name evidence="3" type="ORF">D9Q98_010351</name>
</gene>
<reference evidence="3" key="1">
    <citation type="journal article" date="2019" name="Plant J.">
        <title>Chlorella vulgaris genome assembly and annotation reveals the molecular basis for metabolic acclimation to high light conditions.</title>
        <authorList>
            <person name="Cecchin M."/>
            <person name="Marcolungo L."/>
            <person name="Rossato M."/>
            <person name="Girolomoni L."/>
            <person name="Cosentino E."/>
            <person name="Cuine S."/>
            <person name="Li-Beisson Y."/>
            <person name="Delledonne M."/>
            <person name="Ballottari M."/>
        </authorList>
    </citation>
    <scope>NUCLEOTIDE SEQUENCE</scope>
    <source>
        <strain evidence="3">211/11P</strain>
    </source>
</reference>
<keyword evidence="4" id="KW-1185">Reference proteome</keyword>
<dbReference type="NCBIfam" id="TIGR04306">
    <property type="entry name" value="salvage_TenA"/>
    <property type="match status" value="1"/>
</dbReference>
<dbReference type="SUPFAM" id="SSF48613">
    <property type="entry name" value="Heme oxygenase-like"/>
    <property type="match status" value="1"/>
</dbReference>
<dbReference type="AlphaFoldDB" id="A0A9D4TK12"/>
<evidence type="ECO:0000313" key="4">
    <source>
        <dbReference type="Proteomes" id="UP001055712"/>
    </source>
</evidence>
<reference evidence="3" key="2">
    <citation type="submission" date="2020-11" db="EMBL/GenBank/DDBJ databases">
        <authorList>
            <person name="Cecchin M."/>
            <person name="Marcolungo L."/>
            <person name="Rossato M."/>
            <person name="Girolomoni L."/>
            <person name="Cosentino E."/>
            <person name="Cuine S."/>
            <person name="Li-Beisson Y."/>
            <person name="Delledonne M."/>
            <person name="Ballottari M."/>
        </authorList>
    </citation>
    <scope>NUCLEOTIDE SEQUENCE</scope>
    <source>
        <strain evidence="3">211/11P</strain>
        <tissue evidence="3">Whole cell</tissue>
    </source>
</reference>
<feature type="domain" description="Thiaminase-2/PQQC" evidence="2">
    <location>
        <begin position="85"/>
        <end position="285"/>
    </location>
</feature>
<dbReference type="GO" id="GO:0005829">
    <property type="term" value="C:cytosol"/>
    <property type="evidence" value="ECO:0007669"/>
    <property type="project" value="TreeGrafter"/>
</dbReference>
<evidence type="ECO:0000313" key="3">
    <source>
        <dbReference type="EMBL" id="KAI3427436.1"/>
    </source>
</evidence>
<dbReference type="PANTHER" id="PTHR43198">
    <property type="entry name" value="BIFUNCTIONAL TH2 PROTEIN"/>
    <property type="match status" value="1"/>
</dbReference>
<organism evidence="3 4">
    <name type="scientific">Chlorella vulgaris</name>
    <name type="common">Green alga</name>
    <dbReference type="NCBI Taxonomy" id="3077"/>
    <lineage>
        <taxon>Eukaryota</taxon>
        <taxon>Viridiplantae</taxon>
        <taxon>Chlorophyta</taxon>
        <taxon>core chlorophytes</taxon>
        <taxon>Trebouxiophyceae</taxon>
        <taxon>Chlorellales</taxon>
        <taxon>Chlorellaceae</taxon>
        <taxon>Chlorella clade</taxon>
        <taxon>Chlorella</taxon>
    </lineage>
</organism>
<proteinExistence type="predicted"/>
<dbReference type="GO" id="GO:0050334">
    <property type="term" value="F:thiaminase activity"/>
    <property type="evidence" value="ECO:0007669"/>
    <property type="project" value="InterPro"/>
</dbReference>
<accession>A0A9D4TK12</accession>
<protein>
    <recommendedName>
        <fullName evidence="2">Thiaminase-2/PQQC domain-containing protein</fullName>
    </recommendedName>
</protein>
<dbReference type="GO" id="GO:0006772">
    <property type="term" value="P:thiamine metabolic process"/>
    <property type="evidence" value="ECO:0007669"/>
    <property type="project" value="InterPro"/>
</dbReference>
<name>A0A9D4TK12_CHLVU</name>
<dbReference type="CDD" id="cd19365">
    <property type="entry name" value="TenA_C-like"/>
    <property type="match status" value="1"/>
</dbReference>
<dbReference type="InterPro" id="IPR027574">
    <property type="entry name" value="Thiaminase_II"/>
</dbReference>
<dbReference type="InterPro" id="IPR016084">
    <property type="entry name" value="Haem_Oase-like_multi-hlx"/>
</dbReference>
<dbReference type="InterPro" id="IPR004305">
    <property type="entry name" value="Thiaminase-2/PQQC"/>
</dbReference>
<dbReference type="PANTHER" id="PTHR43198:SF2">
    <property type="entry name" value="SI:CH1073-67J19.1-RELATED"/>
    <property type="match status" value="1"/>
</dbReference>
<sequence>MAPSNDGIAANAHSPALKTTPKASTDADAAVQAPGAACKSAAVDDAAGKRTAASEPASSSLVESQVPGSFAAELWHDIAGPGGIYSAILGHPFLAGMADGTLDEASFRYYIAQDSLYLREYARALALVASKAPRPDWTAFFCKCSQGAYEVESGFHEEFLAYFGSSAGEETAAAAACPNSLMYTSWMLSTIHQRSFYEGLAAVLPCFVVYLEVGKALKQKGSPHPLYQQWIEKYGGLEYESLVLQVIHMANELAAELSDTQKGRMQQLWRMGCRLEYTFFDAAYRQQQWPV</sequence>
<dbReference type="OrthoDB" id="37730at2759"/>
<dbReference type="EMBL" id="SIDB01000010">
    <property type="protein sequence ID" value="KAI3427436.1"/>
    <property type="molecule type" value="Genomic_DNA"/>
</dbReference>
<comment type="caution">
    <text evidence="3">The sequence shown here is derived from an EMBL/GenBank/DDBJ whole genome shotgun (WGS) entry which is preliminary data.</text>
</comment>
<feature type="region of interest" description="Disordered" evidence="1">
    <location>
        <begin position="1"/>
        <end position="29"/>
    </location>
</feature>